<dbReference type="OrthoDB" id="9809136at2"/>
<proteinExistence type="predicted"/>
<dbReference type="EMBL" id="FXBL01000004">
    <property type="protein sequence ID" value="SMH42678.1"/>
    <property type="molecule type" value="Genomic_DNA"/>
</dbReference>
<dbReference type="Pfam" id="PF07372">
    <property type="entry name" value="DUF1491"/>
    <property type="match status" value="1"/>
</dbReference>
<evidence type="ECO:0000313" key="2">
    <source>
        <dbReference type="Proteomes" id="UP000193083"/>
    </source>
</evidence>
<evidence type="ECO:0000313" key="1">
    <source>
        <dbReference type="EMBL" id="SMH42678.1"/>
    </source>
</evidence>
<accession>A0A1X7NWS0</accession>
<organism evidence="1 2">
    <name type="scientific">Mesorhizobium australicum</name>
    <dbReference type="NCBI Taxonomy" id="536018"/>
    <lineage>
        <taxon>Bacteria</taxon>
        <taxon>Pseudomonadati</taxon>
        <taxon>Pseudomonadota</taxon>
        <taxon>Alphaproteobacteria</taxon>
        <taxon>Hyphomicrobiales</taxon>
        <taxon>Phyllobacteriaceae</taxon>
        <taxon>Mesorhizobium</taxon>
    </lineage>
</organism>
<reference evidence="1 2" key="1">
    <citation type="submission" date="2017-04" db="EMBL/GenBank/DDBJ databases">
        <authorList>
            <person name="Afonso C.L."/>
            <person name="Miller P.J."/>
            <person name="Scott M.A."/>
            <person name="Spackman E."/>
            <person name="Goraichik I."/>
            <person name="Dimitrov K.M."/>
            <person name="Suarez D.L."/>
            <person name="Swayne D.E."/>
        </authorList>
    </citation>
    <scope>NUCLEOTIDE SEQUENCE [LARGE SCALE GENOMIC DNA]</scope>
    <source>
        <strain evidence="1 2">B5P</strain>
    </source>
</reference>
<dbReference type="InterPro" id="IPR009964">
    <property type="entry name" value="DUF1491"/>
</dbReference>
<gene>
    <name evidence="1" type="ORF">SAMN02982922_2775</name>
</gene>
<dbReference type="AlphaFoldDB" id="A0A1X7NWS0"/>
<evidence type="ECO:0008006" key="3">
    <source>
        <dbReference type="Google" id="ProtNLM"/>
    </source>
</evidence>
<dbReference type="Proteomes" id="UP000193083">
    <property type="component" value="Unassembled WGS sequence"/>
</dbReference>
<dbReference type="RefSeq" id="WP_085464681.1">
    <property type="nucleotide sequence ID" value="NZ_FXBL01000004.1"/>
</dbReference>
<protein>
    <recommendedName>
        <fullName evidence="3">DUF1491 family protein</fullName>
    </recommendedName>
</protein>
<keyword evidence="2" id="KW-1185">Reference proteome</keyword>
<name>A0A1X7NWS0_9HYPH</name>
<sequence>MRVTSDLWVSALLRRAFGEGGFGAVLRRGGDSAGAIFIVTRDRMGEATLYGPAPQTGYDDARPDDRLFVELMRTTEEARIDERLAKESRFDPDLWLVEIEPGRPDAELFPLMKP</sequence>
<dbReference type="Gene3D" id="3.40.1530.20">
    <property type="entry name" value="Protein of unknown function (DUF1491)"/>
    <property type="match status" value="1"/>
</dbReference>